<dbReference type="GO" id="GO:0006457">
    <property type="term" value="P:protein folding"/>
    <property type="evidence" value="ECO:0007669"/>
    <property type="project" value="TreeGrafter"/>
</dbReference>
<evidence type="ECO:0000256" key="3">
    <source>
        <dbReference type="ARBA" id="ARBA00022833"/>
    </source>
</evidence>
<dbReference type="SMART" id="SM00336">
    <property type="entry name" value="BBOX"/>
    <property type="match status" value="1"/>
</dbReference>
<protein>
    <submittedName>
        <fullName evidence="8">Uncharacterized protein</fullName>
    </submittedName>
</protein>
<feature type="domain" description="B box-type" evidence="7">
    <location>
        <begin position="136"/>
        <end position="179"/>
    </location>
</feature>
<dbReference type="EMBL" id="JAVRJZ010000011">
    <property type="protein sequence ID" value="KAK2717186.1"/>
    <property type="molecule type" value="Genomic_DNA"/>
</dbReference>
<dbReference type="SUPFAM" id="SSF57850">
    <property type="entry name" value="RING/U-box"/>
    <property type="match status" value="1"/>
</dbReference>
<keyword evidence="9" id="KW-1185">Reference proteome</keyword>
<dbReference type="AlphaFoldDB" id="A0AA88HZH8"/>
<dbReference type="InterPro" id="IPR002130">
    <property type="entry name" value="Cyclophilin-type_PPIase_dom"/>
</dbReference>
<dbReference type="GO" id="GO:0016018">
    <property type="term" value="F:cyclosporin A binding"/>
    <property type="evidence" value="ECO:0007669"/>
    <property type="project" value="TreeGrafter"/>
</dbReference>
<evidence type="ECO:0000313" key="9">
    <source>
        <dbReference type="Proteomes" id="UP001187531"/>
    </source>
</evidence>
<reference evidence="8" key="1">
    <citation type="submission" date="2023-07" db="EMBL/GenBank/DDBJ databases">
        <title>Chromosome-level genome assembly of Artemia franciscana.</title>
        <authorList>
            <person name="Jo E."/>
        </authorList>
    </citation>
    <scope>NUCLEOTIDE SEQUENCE</scope>
    <source>
        <tissue evidence="8">Whole body</tissue>
    </source>
</reference>
<evidence type="ECO:0000313" key="8">
    <source>
        <dbReference type="EMBL" id="KAK2717186.1"/>
    </source>
</evidence>
<gene>
    <name evidence="8" type="ORF">QYM36_007333</name>
</gene>
<name>A0AA88HZH8_ARTSF</name>
<evidence type="ECO:0000259" key="5">
    <source>
        <dbReference type="PROSITE" id="PS50072"/>
    </source>
</evidence>
<dbReference type="GO" id="GO:0003755">
    <property type="term" value="F:peptidyl-prolyl cis-trans isomerase activity"/>
    <property type="evidence" value="ECO:0007669"/>
    <property type="project" value="InterPro"/>
</dbReference>
<dbReference type="PROSITE" id="PS50089">
    <property type="entry name" value="ZF_RING_2"/>
    <property type="match status" value="1"/>
</dbReference>
<dbReference type="Gene3D" id="3.30.40.10">
    <property type="entry name" value="Zinc/RING finger domain, C3HC4 (zinc finger)"/>
    <property type="match status" value="1"/>
</dbReference>
<evidence type="ECO:0000256" key="1">
    <source>
        <dbReference type="ARBA" id="ARBA00022723"/>
    </source>
</evidence>
<evidence type="ECO:0000259" key="7">
    <source>
        <dbReference type="PROSITE" id="PS50119"/>
    </source>
</evidence>
<dbReference type="Pfam" id="PF00160">
    <property type="entry name" value="Pro_isomerase"/>
    <property type="match status" value="1"/>
</dbReference>
<keyword evidence="3" id="KW-0862">Zinc</keyword>
<dbReference type="InterPro" id="IPR017907">
    <property type="entry name" value="Znf_RING_CS"/>
</dbReference>
<evidence type="ECO:0000259" key="6">
    <source>
        <dbReference type="PROSITE" id="PS50089"/>
    </source>
</evidence>
<sequence length="552" mass="61191">METPTKGRLDDPTQQCGSCHQLMGDDLAPHVLECKHRVCLKCVRELEDKGTRSIYCSYCWHQSEINDPLLSNSSTNPSSPFGHNLVDLCNSLNTLSVAFGGDFGPISKNGAGSPVLSDSNSTSSDLSTGAANGLSKSKTECPIHHSPQTMFCVTCSYAICYLCACNSHNPSNGHSVRPNQEMTEHTISELHNEISSLRKLSTETKAMQVKQREFTLKVLEACATLEKQMIDRLALQDESFTSERQDSTQYLINKTLFQLPTINGNEEANDLLMSLKKEKIRLQNHHHELSVQCSLEEMVSSSATVFDFPTFKQNLHALRHRRNNLISNHHHSFSDPISFLANYCSSRVYSKHLFNAAVGVTSDSIHSSQNYTGNPMAQAGRLINTSPYPRYFMDVEVNGVMEGRVVFEVRPDVAPKMSKNFGALCSGEKGYGYKGCQVFQCWGGESCIAGDFECNSGRGGRSSFDEPFFLPDDSKLPCVRGTIGMRRTQKRHNNLGLVGSQFRIILREMPFFTGVFGKVVIGIEVIEKISFLGDQQGFPRQVITVANCGVFA</sequence>
<organism evidence="8 9">
    <name type="scientific">Artemia franciscana</name>
    <name type="common">Brine shrimp</name>
    <name type="synonym">Artemia sanfranciscana</name>
    <dbReference type="NCBI Taxonomy" id="6661"/>
    <lineage>
        <taxon>Eukaryota</taxon>
        <taxon>Metazoa</taxon>
        <taxon>Ecdysozoa</taxon>
        <taxon>Arthropoda</taxon>
        <taxon>Crustacea</taxon>
        <taxon>Branchiopoda</taxon>
        <taxon>Anostraca</taxon>
        <taxon>Artemiidae</taxon>
        <taxon>Artemia</taxon>
    </lineage>
</organism>
<proteinExistence type="predicted"/>
<accession>A0AA88HZH8</accession>
<keyword evidence="2 4" id="KW-0863">Zinc-finger</keyword>
<dbReference type="Gene3D" id="2.40.100.10">
    <property type="entry name" value="Cyclophilin-like"/>
    <property type="match status" value="1"/>
</dbReference>
<evidence type="ECO:0000256" key="2">
    <source>
        <dbReference type="ARBA" id="ARBA00022771"/>
    </source>
</evidence>
<dbReference type="Proteomes" id="UP001187531">
    <property type="component" value="Unassembled WGS sequence"/>
</dbReference>
<feature type="domain" description="RING-type" evidence="6">
    <location>
        <begin position="16"/>
        <end position="59"/>
    </location>
</feature>
<dbReference type="SUPFAM" id="SSF57845">
    <property type="entry name" value="B-box zinc-binding domain"/>
    <property type="match status" value="1"/>
</dbReference>
<dbReference type="Pfam" id="PF00643">
    <property type="entry name" value="zf-B_box"/>
    <property type="match status" value="1"/>
</dbReference>
<dbReference type="SUPFAM" id="SSF50891">
    <property type="entry name" value="Cyclophilin-like"/>
    <property type="match status" value="1"/>
</dbReference>
<evidence type="ECO:0000256" key="4">
    <source>
        <dbReference type="PROSITE-ProRule" id="PRU00024"/>
    </source>
</evidence>
<dbReference type="InterPro" id="IPR013083">
    <property type="entry name" value="Znf_RING/FYVE/PHD"/>
</dbReference>
<comment type="caution">
    <text evidence="8">The sequence shown here is derived from an EMBL/GenBank/DDBJ whole genome shotgun (WGS) entry which is preliminary data.</text>
</comment>
<dbReference type="PROSITE" id="PS50072">
    <property type="entry name" value="CSA_PPIASE_2"/>
    <property type="match status" value="1"/>
</dbReference>
<dbReference type="GO" id="GO:0008270">
    <property type="term" value="F:zinc ion binding"/>
    <property type="evidence" value="ECO:0007669"/>
    <property type="project" value="UniProtKB-KW"/>
</dbReference>
<keyword evidence="1" id="KW-0479">Metal-binding</keyword>
<dbReference type="InterPro" id="IPR001841">
    <property type="entry name" value="Znf_RING"/>
</dbReference>
<dbReference type="InterPro" id="IPR029000">
    <property type="entry name" value="Cyclophilin-like_dom_sf"/>
</dbReference>
<dbReference type="InterPro" id="IPR000315">
    <property type="entry name" value="Znf_B-box"/>
</dbReference>
<feature type="domain" description="PPIase cyclophilin-type" evidence="5">
    <location>
        <begin position="392"/>
        <end position="550"/>
    </location>
</feature>
<dbReference type="FunFam" id="2.40.100.10:FF:000036">
    <property type="entry name" value="Peptidyl-prolyl cis-trans isomerase"/>
    <property type="match status" value="1"/>
</dbReference>
<dbReference type="Gene3D" id="3.30.160.60">
    <property type="entry name" value="Classic Zinc Finger"/>
    <property type="match status" value="1"/>
</dbReference>
<dbReference type="GO" id="GO:0005737">
    <property type="term" value="C:cytoplasm"/>
    <property type="evidence" value="ECO:0007669"/>
    <property type="project" value="TreeGrafter"/>
</dbReference>
<dbReference type="PANTHER" id="PTHR11071">
    <property type="entry name" value="PEPTIDYL-PROLYL CIS-TRANS ISOMERASE"/>
    <property type="match status" value="1"/>
</dbReference>
<dbReference type="PROSITE" id="PS50119">
    <property type="entry name" value="ZF_BBOX"/>
    <property type="match status" value="1"/>
</dbReference>
<dbReference type="PROSITE" id="PS00518">
    <property type="entry name" value="ZF_RING_1"/>
    <property type="match status" value="1"/>
</dbReference>
<dbReference type="PANTHER" id="PTHR11071:SF577">
    <property type="entry name" value="PEPTIDYL-PROLYL CIS-TRANS ISOMERASE"/>
    <property type="match status" value="1"/>
</dbReference>